<feature type="transmembrane region" description="Helical" evidence="1">
    <location>
        <begin position="21"/>
        <end position="45"/>
    </location>
</feature>
<gene>
    <name evidence="2" type="ORF">FBQ74_13440</name>
</gene>
<reference evidence="2 3" key="1">
    <citation type="submission" date="2019-04" db="EMBL/GenBank/DDBJ databases">
        <title>Salinimonas iocasae sp. nov., a halophilic bacterium isolated from the outer tube casing of tubeworms in Okinawa Trough.</title>
        <authorList>
            <person name="Zhang H."/>
            <person name="Wang H."/>
            <person name="Li C."/>
        </authorList>
    </citation>
    <scope>NUCLEOTIDE SEQUENCE [LARGE SCALE GENOMIC DNA]</scope>
    <source>
        <strain evidence="2 3">KX18D6</strain>
    </source>
</reference>
<feature type="transmembrane region" description="Helical" evidence="1">
    <location>
        <begin position="57"/>
        <end position="81"/>
    </location>
</feature>
<keyword evidence="1" id="KW-0472">Membrane</keyword>
<dbReference type="AlphaFoldDB" id="A0A5B7YFC9"/>
<protein>
    <submittedName>
        <fullName evidence="2">Uncharacterized protein</fullName>
    </submittedName>
</protein>
<keyword evidence="3" id="KW-1185">Reference proteome</keyword>
<evidence type="ECO:0000256" key="1">
    <source>
        <dbReference type="SAM" id="Phobius"/>
    </source>
</evidence>
<keyword evidence="1" id="KW-1133">Transmembrane helix</keyword>
<organism evidence="2 3">
    <name type="scientific">Salinimonas iocasae</name>
    <dbReference type="NCBI Taxonomy" id="2572577"/>
    <lineage>
        <taxon>Bacteria</taxon>
        <taxon>Pseudomonadati</taxon>
        <taxon>Pseudomonadota</taxon>
        <taxon>Gammaproteobacteria</taxon>
        <taxon>Alteromonadales</taxon>
        <taxon>Alteromonadaceae</taxon>
        <taxon>Alteromonas/Salinimonas group</taxon>
        <taxon>Salinimonas</taxon>
    </lineage>
</organism>
<dbReference type="KEGG" id="salk:FBQ74_13440"/>
<dbReference type="EMBL" id="CP039852">
    <property type="protein sequence ID" value="QCZ94407.1"/>
    <property type="molecule type" value="Genomic_DNA"/>
</dbReference>
<keyword evidence="1" id="KW-0812">Transmembrane</keyword>
<sequence>MSATHYKHYIKGVLSNVFAYTLIDLLFTILYAVIIGGLYYLYAILIGEQALVNKSQILGFTQIFIGFYLIAISFTSINAYIKFKKIFKASKMD</sequence>
<accession>A0A5B7YFC9</accession>
<dbReference type="Proteomes" id="UP000304912">
    <property type="component" value="Chromosome"/>
</dbReference>
<evidence type="ECO:0000313" key="2">
    <source>
        <dbReference type="EMBL" id="QCZ94407.1"/>
    </source>
</evidence>
<name>A0A5B7YFC9_9ALTE</name>
<dbReference type="RefSeq" id="WP_139757146.1">
    <property type="nucleotide sequence ID" value="NZ_CP039852.1"/>
</dbReference>
<evidence type="ECO:0000313" key="3">
    <source>
        <dbReference type="Proteomes" id="UP000304912"/>
    </source>
</evidence>
<proteinExistence type="predicted"/>